<organism evidence="3 4">
    <name type="scientific">Lophiotrema nucula</name>
    <dbReference type="NCBI Taxonomy" id="690887"/>
    <lineage>
        <taxon>Eukaryota</taxon>
        <taxon>Fungi</taxon>
        <taxon>Dikarya</taxon>
        <taxon>Ascomycota</taxon>
        <taxon>Pezizomycotina</taxon>
        <taxon>Dothideomycetes</taxon>
        <taxon>Pleosporomycetidae</taxon>
        <taxon>Pleosporales</taxon>
        <taxon>Lophiotremataceae</taxon>
        <taxon>Lophiotrema</taxon>
    </lineage>
</organism>
<sequence>MADIAYDDVYLGPWVDHSEGPIKGAKITLTSTNGAILIAFLALFVQYVGQHLWEIACFAWHQSRSSQLPKLVLQYQQDIALRNNGPPAQTLLYFTRIAWAWRHTRKQIRGFRYFRIAVVPLTLPFLFVALLVAAGILSSSIIDSTNVSILLRGDKCGLWQIPTMDMLNDPTNTFTVENGKYLRRTGDFGRTYARKCYNNTDAHQSPSCQSFAKASIPFTTTLTETCPFNSTTCQLPDSNARLDTGQIDSNALFGINSKTDNINFRRVMTCAPIKPDMFTRRLNYTLIGTTTAGKPRNESQYIIHWLYGPFLLMDTDATAYANSLQATQITDYTHDVIVRYPMDERIADIPDQSIFVPRDEFNRTDGDTQFVFLSGNRVLFSQPCDDPWFSAHEPYLVPNTTSVNGFLSDHLAVPMGCIEQYQFCNPHAPNQPCTPLAGIVPATAEAFYNLKLNPVQNKTVDLIFNAVYALQVNIGLGFLPNQPDYLAMDSDVSAYQLPLPKNQWVIELQYGMNKILTMMQRVIVDYAQGPGSVEAQQFIVKPSSTEQKALCGKIRAKTNGRFSNVSTYGLAITLILGTLIVLVNTFLAPILVKIRSYRKTGSFKTDRWTADSMFQLQKANFATNVSSWEPTEAIPYTRYVDTVKRFDVKGKRGSVGLGGGGHGDVELSIQRNNNQETFVAKEEGKESPTVKVVHRMDSLDTIEEHGASPVSPVSPVDRAVGPRGLPSPTRF</sequence>
<dbReference type="OrthoDB" id="3540210at2759"/>
<name>A0A6A5ZP64_9PLEO</name>
<evidence type="ECO:0000313" key="4">
    <source>
        <dbReference type="Proteomes" id="UP000799770"/>
    </source>
</evidence>
<protein>
    <submittedName>
        <fullName evidence="3">Uncharacterized protein</fullName>
    </submittedName>
</protein>
<gene>
    <name evidence="3" type="ORF">BDV96DRAFT_272103</name>
</gene>
<evidence type="ECO:0000256" key="1">
    <source>
        <dbReference type="SAM" id="MobiDB-lite"/>
    </source>
</evidence>
<feature type="region of interest" description="Disordered" evidence="1">
    <location>
        <begin position="698"/>
        <end position="731"/>
    </location>
</feature>
<evidence type="ECO:0000313" key="3">
    <source>
        <dbReference type="EMBL" id="KAF2120677.1"/>
    </source>
</evidence>
<evidence type="ECO:0000256" key="2">
    <source>
        <dbReference type="SAM" id="Phobius"/>
    </source>
</evidence>
<dbReference type="Proteomes" id="UP000799770">
    <property type="component" value="Unassembled WGS sequence"/>
</dbReference>
<reference evidence="3" key="1">
    <citation type="journal article" date="2020" name="Stud. Mycol.">
        <title>101 Dothideomycetes genomes: a test case for predicting lifestyles and emergence of pathogens.</title>
        <authorList>
            <person name="Haridas S."/>
            <person name="Albert R."/>
            <person name="Binder M."/>
            <person name="Bloem J."/>
            <person name="Labutti K."/>
            <person name="Salamov A."/>
            <person name="Andreopoulos B."/>
            <person name="Baker S."/>
            <person name="Barry K."/>
            <person name="Bills G."/>
            <person name="Bluhm B."/>
            <person name="Cannon C."/>
            <person name="Castanera R."/>
            <person name="Culley D."/>
            <person name="Daum C."/>
            <person name="Ezra D."/>
            <person name="Gonzalez J."/>
            <person name="Henrissat B."/>
            <person name="Kuo A."/>
            <person name="Liang C."/>
            <person name="Lipzen A."/>
            <person name="Lutzoni F."/>
            <person name="Magnuson J."/>
            <person name="Mondo S."/>
            <person name="Nolan M."/>
            <person name="Ohm R."/>
            <person name="Pangilinan J."/>
            <person name="Park H.-J."/>
            <person name="Ramirez L."/>
            <person name="Alfaro M."/>
            <person name="Sun H."/>
            <person name="Tritt A."/>
            <person name="Yoshinaga Y."/>
            <person name="Zwiers L.-H."/>
            <person name="Turgeon B."/>
            <person name="Goodwin S."/>
            <person name="Spatafora J."/>
            <person name="Crous P."/>
            <person name="Grigoriev I."/>
        </authorList>
    </citation>
    <scope>NUCLEOTIDE SEQUENCE</scope>
    <source>
        <strain evidence="3">CBS 627.86</strain>
    </source>
</reference>
<keyword evidence="4" id="KW-1185">Reference proteome</keyword>
<keyword evidence="2" id="KW-0812">Transmembrane</keyword>
<feature type="transmembrane region" description="Helical" evidence="2">
    <location>
        <begin position="35"/>
        <end position="60"/>
    </location>
</feature>
<dbReference type="AlphaFoldDB" id="A0A6A5ZP64"/>
<feature type="transmembrane region" description="Helical" evidence="2">
    <location>
        <begin position="113"/>
        <end position="137"/>
    </location>
</feature>
<proteinExistence type="predicted"/>
<keyword evidence="2" id="KW-1133">Transmembrane helix</keyword>
<accession>A0A6A5ZP64</accession>
<dbReference type="EMBL" id="ML977313">
    <property type="protein sequence ID" value="KAF2120677.1"/>
    <property type="molecule type" value="Genomic_DNA"/>
</dbReference>
<feature type="transmembrane region" description="Helical" evidence="2">
    <location>
        <begin position="568"/>
        <end position="592"/>
    </location>
</feature>
<keyword evidence="2" id="KW-0472">Membrane</keyword>